<dbReference type="PANTHER" id="PTHR30283">
    <property type="entry name" value="PEROXIDE STRESS RESPONSE PROTEIN YAAA"/>
    <property type="match status" value="1"/>
</dbReference>
<dbReference type="GO" id="GO:0005829">
    <property type="term" value="C:cytosol"/>
    <property type="evidence" value="ECO:0007669"/>
    <property type="project" value="TreeGrafter"/>
</dbReference>
<evidence type="ECO:0000313" key="1">
    <source>
        <dbReference type="EMBL" id="BAK37363.1"/>
    </source>
</evidence>
<gene>
    <name evidence="1" type="ordered locus">MLP_43490</name>
</gene>
<dbReference type="RefSeq" id="WP_013865197.1">
    <property type="nucleotide sequence ID" value="NC_015635.1"/>
</dbReference>
<dbReference type="GO" id="GO:0033194">
    <property type="term" value="P:response to hydroperoxide"/>
    <property type="evidence" value="ECO:0007669"/>
    <property type="project" value="TreeGrafter"/>
</dbReference>
<reference evidence="1 2" key="1">
    <citation type="submission" date="2011-05" db="EMBL/GenBank/DDBJ databases">
        <title>Whole genome sequence of Microlunatus phosphovorus NM-1.</title>
        <authorList>
            <person name="Hosoyama A."/>
            <person name="Sasaki K."/>
            <person name="Harada T."/>
            <person name="Igarashi R."/>
            <person name="Kawakoshi A."/>
            <person name="Sasagawa M."/>
            <person name="Fukada J."/>
            <person name="Nakamura S."/>
            <person name="Katano Y."/>
            <person name="Hanada S."/>
            <person name="Kamagata Y."/>
            <person name="Nakamura N."/>
            <person name="Yamazaki S."/>
            <person name="Fujita N."/>
        </authorList>
    </citation>
    <scope>NUCLEOTIDE SEQUENCE [LARGE SCALE GENOMIC DNA]</scope>
    <source>
        <strain evidence="2">ATCC 700054 / DSM 10555 / JCM 9379 / NBRC 101784 / NCIMB 13414 / VKM Ac-1990 / NM-1</strain>
    </source>
</reference>
<sequence>MLILLPPSETKRPGGRRTPLRLEHLALPSLQPQREAVIEALMTLAEDADAAARVLKLSARQLGEIEVNAALRHGPTLPAVDRYTGVLYDALDAPSLDAAARRWLGKHALIHAAAFGPVGALDRIPAYRLGAAVTVPGLPPLRRVWADAVTAALAQHSAPFILDLRSEAYVALGPVPVTAGAAYVRVVTSGEDGQVRALNHFNKAAKGVLARTLAEQRPAVRSVRGLLRWAAESGVALEPGPAGELLLHV</sequence>
<dbReference type="InterPro" id="IPR005583">
    <property type="entry name" value="YaaA"/>
</dbReference>
<dbReference type="OrthoDB" id="3210767at2"/>
<accession>F5XSV5</accession>
<dbReference type="EMBL" id="AP012204">
    <property type="protein sequence ID" value="BAK37363.1"/>
    <property type="molecule type" value="Genomic_DNA"/>
</dbReference>
<protein>
    <recommendedName>
        <fullName evidence="3">Peroxide stress protein YaaA</fullName>
    </recommendedName>
</protein>
<dbReference type="STRING" id="1032480.MLP_43490"/>
<dbReference type="AlphaFoldDB" id="F5XSV5"/>
<organism evidence="1 2">
    <name type="scientific">Microlunatus phosphovorus (strain ATCC 700054 / DSM 10555 / JCM 9379 / NBRC 101784 / NCIMB 13414 / VKM Ac-1990 / NM-1)</name>
    <dbReference type="NCBI Taxonomy" id="1032480"/>
    <lineage>
        <taxon>Bacteria</taxon>
        <taxon>Bacillati</taxon>
        <taxon>Actinomycetota</taxon>
        <taxon>Actinomycetes</taxon>
        <taxon>Propionibacteriales</taxon>
        <taxon>Propionibacteriaceae</taxon>
        <taxon>Microlunatus</taxon>
    </lineage>
</organism>
<keyword evidence="2" id="KW-1185">Reference proteome</keyword>
<dbReference type="eggNOG" id="COG3022">
    <property type="taxonomic scope" value="Bacteria"/>
</dbReference>
<proteinExistence type="predicted"/>
<dbReference type="HOGENOM" id="CLU_071581_0_0_11"/>
<dbReference type="Pfam" id="PF03883">
    <property type="entry name" value="H2O2_YaaD"/>
    <property type="match status" value="1"/>
</dbReference>
<dbReference type="KEGG" id="mph:MLP_43490"/>
<dbReference type="PANTHER" id="PTHR30283:SF4">
    <property type="entry name" value="PEROXIDE STRESS RESISTANCE PROTEIN YAAA"/>
    <property type="match status" value="1"/>
</dbReference>
<name>F5XSV5_MICPN</name>
<evidence type="ECO:0008006" key="3">
    <source>
        <dbReference type="Google" id="ProtNLM"/>
    </source>
</evidence>
<evidence type="ECO:0000313" key="2">
    <source>
        <dbReference type="Proteomes" id="UP000007947"/>
    </source>
</evidence>
<dbReference type="Proteomes" id="UP000007947">
    <property type="component" value="Chromosome"/>
</dbReference>